<keyword evidence="2" id="KW-1133">Transmembrane helix</keyword>
<feature type="compositionally biased region" description="Basic and acidic residues" evidence="1">
    <location>
        <begin position="102"/>
        <end position="119"/>
    </location>
</feature>
<evidence type="ECO:0000256" key="1">
    <source>
        <dbReference type="SAM" id="MobiDB-lite"/>
    </source>
</evidence>
<feature type="transmembrane region" description="Helical" evidence="2">
    <location>
        <begin position="56"/>
        <end position="79"/>
    </location>
</feature>
<reference evidence="3 4" key="1">
    <citation type="journal article" date="2018" name="Front. Microbiol.">
        <title>Novel Insights Into Bacterial Dimethylsulfoniopropionate Catabolism in the East China Sea.</title>
        <authorList>
            <person name="Liu J."/>
            <person name="Liu J."/>
            <person name="Zhang S.H."/>
            <person name="Liang J."/>
            <person name="Lin H."/>
            <person name="Song D."/>
            <person name="Yang G.P."/>
            <person name="Todd J.D."/>
            <person name="Zhang X.H."/>
        </authorList>
    </citation>
    <scope>NUCLEOTIDE SEQUENCE [LARGE SCALE GENOMIC DNA]</scope>
    <source>
        <strain evidence="3 4">ZYFD042</strain>
    </source>
</reference>
<accession>A0A3S3P3V9</accession>
<dbReference type="EMBL" id="RBZY01000028">
    <property type="protein sequence ID" value="RWR18667.1"/>
    <property type="molecule type" value="Genomic_DNA"/>
</dbReference>
<evidence type="ECO:0000313" key="3">
    <source>
        <dbReference type="EMBL" id="RWR18667.1"/>
    </source>
</evidence>
<evidence type="ECO:0000313" key="4">
    <source>
        <dbReference type="Proteomes" id="UP000285970"/>
    </source>
</evidence>
<dbReference type="Proteomes" id="UP000285970">
    <property type="component" value="Unassembled WGS sequence"/>
</dbReference>
<comment type="caution">
    <text evidence="3">The sequence shown here is derived from an EMBL/GenBank/DDBJ whole genome shotgun (WGS) entry which is preliminary data.</text>
</comment>
<sequence>MSAVTTRRESWVRSYAAPFTMRIAVVQTACALALLAAAGIVALLSADAIAQSVAAGAALVAAVVLLAAVIGSMLHLAALRMLPRFPVRDGGGPARPSAAVLERIERHRSDHGETPPEPR</sequence>
<dbReference type="RefSeq" id="WP_128217829.1">
    <property type="nucleotide sequence ID" value="NZ_RBZY01000028.1"/>
</dbReference>
<feature type="region of interest" description="Disordered" evidence="1">
    <location>
        <begin position="88"/>
        <end position="119"/>
    </location>
</feature>
<name>A0A3S3P3V9_9MICO</name>
<gene>
    <name evidence="3" type="ORF">D8Y23_09100</name>
</gene>
<dbReference type="AlphaFoldDB" id="A0A3S3P3V9"/>
<keyword evidence="2" id="KW-0472">Membrane</keyword>
<evidence type="ECO:0000256" key="2">
    <source>
        <dbReference type="SAM" id="Phobius"/>
    </source>
</evidence>
<organism evidence="3 4">
    <name type="scientific">Microbacterium enclense</name>
    <dbReference type="NCBI Taxonomy" id="993073"/>
    <lineage>
        <taxon>Bacteria</taxon>
        <taxon>Bacillati</taxon>
        <taxon>Actinomycetota</taxon>
        <taxon>Actinomycetes</taxon>
        <taxon>Micrococcales</taxon>
        <taxon>Microbacteriaceae</taxon>
        <taxon>Microbacterium</taxon>
    </lineage>
</organism>
<protein>
    <submittedName>
        <fullName evidence="3">Uncharacterized protein</fullName>
    </submittedName>
</protein>
<keyword evidence="2" id="KW-0812">Transmembrane</keyword>
<proteinExistence type="predicted"/>